<evidence type="ECO:0000259" key="1">
    <source>
        <dbReference type="SMART" id="SM00471"/>
    </source>
</evidence>
<dbReference type="AlphaFoldDB" id="A0A066ZSN9"/>
<dbReference type="SUPFAM" id="SSF109604">
    <property type="entry name" value="HD-domain/PDEase-like"/>
    <property type="match status" value="1"/>
</dbReference>
<dbReference type="InterPro" id="IPR006674">
    <property type="entry name" value="HD_domain"/>
</dbReference>
<evidence type="ECO:0000313" key="2">
    <source>
        <dbReference type="EMBL" id="KDN96512.1"/>
    </source>
</evidence>
<dbReference type="GO" id="GO:0006203">
    <property type="term" value="P:dGTP catabolic process"/>
    <property type="evidence" value="ECO:0007669"/>
    <property type="project" value="TreeGrafter"/>
</dbReference>
<dbReference type="RefSeq" id="WP_029912818.1">
    <property type="nucleotide sequence ID" value="NZ_AP020335.1"/>
</dbReference>
<dbReference type="SMART" id="SM00471">
    <property type="entry name" value="HDc"/>
    <property type="match status" value="1"/>
</dbReference>
<gene>
    <name evidence="2" type="ORF">EI16_09630</name>
</gene>
<proteinExistence type="predicted"/>
<sequence>MRTIFDPVYGSVQISEIEYKIISTSAFQRLQNVKQLGLAHLVFPGANYSRFSHSIGALRNAGKFLNAIEQNACIDHVELSPGTDHPYKLDVNEQQKYRLAALLHDIGHFPFSHATEHAFEEYLQNQKLIQGRDIEIVDDHEAFGSLIINNDSELKSVLNEAGFSPNDVASVFASDNYVSKTEINLKPVISSELDCDRLDYLKRTSHFSGLPFGNVDIDYLISSSRIQRNKLCFDIKAKKSIEHMLLARYYDYQQVVFNKNLISLEWSLKEAIKICIKIDDNGINIEKSELLRMIEDNNIKGLDDYKYTSAIKSAHNTLSLTPKDSKYMHLDAILYRHQARQVFYSQKYIRADDSYHGICLQEVRNLTDKYIQDNGLDPEYFHVWDKKHQLSKVNPSELCSANSPSDLETTEELVHIYNQHSQTHPVFPLVFESSSLLNLLSKQYFSDIRVFMLPFDGYKAHRENLAKILFELPEST</sequence>
<comment type="caution">
    <text evidence="2">The sequence shown here is derived from an EMBL/GenBank/DDBJ whole genome shotgun (WGS) entry which is preliminary data.</text>
</comment>
<dbReference type="Gene3D" id="1.10.3210.10">
    <property type="entry name" value="Hypothetical protein af1432"/>
    <property type="match status" value="1"/>
</dbReference>
<feature type="domain" description="HD/PDEase" evidence="1">
    <location>
        <begin position="46"/>
        <end position="210"/>
    </location>
</feature>
<dbReference type="STRING" id="28885.EI16_09630"/>
<reference evidence="2 3" key="1">
    <citation type="submission" date="2014-04" db="EMBL/GenBank/DDBJ databases">
        <title>Draft genome sequence of Hydrogenovibrio marinus MH-110, a model organism for aerobic H2 metabolism.</title>
        <authorList>
            <person name="Cha H.J."/>
            <person name="Jo B.H."/>
            <person name="Hwang B.H."/>
        </authorList>
    </citation>
    <scope>NUCLEOTIDE SEQUENCE [LARGE SCALE GENOMIC DNA]</scope>
    <source>
        <strain evidence="2 3">MH-110</strain>
    </source>
</reference>
<dbReference type="EMBL" id="JMIU01000001">
    <property type="protein sequence ID" value="KDN96512.1"/>
    <property type="molecule type" value="Genomic_DNA"/>
</dbReference>
<name>A0A066ZSN9_HYDMR</name>
<dbReference type="InterPro" id="IPR050135">
    <property type="entry name" value="dGTPase-like"/>
</dbReference>
<organism evidence="2 3">
    <name type="scientific">Hydrogenovibrio marinus</name>
    <dbReference type="NCBI Taxonomy" id="28885"/>
    <lineage>
        <taxon>Bacteria</taxon>
        <taxon>Pseudomonadati</taxon>
        <taxon>Pseudomonadota</taxon>
        <taxon>Gammaproteobacteria</taxon>
        <taxon>Thiotrichales</taxon>
        <taxon>Piscirickettsiaceae</taxon>
        <taxon>Hydrogenovibrio</taxon>
    </lineage>
</organism>
<dbReference type="Pfam" id="PF01966">
    <property type="entry name" value="HD"/>
    <property type="match status" value="1"/>
</dbReference>
<keyword evidence="3" id="KW-1185">Reference proteome</keyword>
<accession>A0A066ZSN9</accession>
<dbReference type="InterPro" id="IPR003607">
    <property type="entry name" value="HD/PDEase_dom"/>
</dbReference>
<dbReference type="GO" id="GO:0008832">
    <property type="term" value="F:dGTPase activity"/>
    <property type="evidence" value="ECO:0007669"/>
    <property type="project" value="TreeGrafter"/>
</dbReference>
<dbReference type="Proteomes" id="UP000027341">
    <property type="component" value="Unassembled WGS sequence"/>
</dbReference>
<evidence type="ECO:0000313" key="3">
    <source>
        <dbReference type="Proteomes" id="UP000027341"/>
    </source>
</evidence>
<dbReference type="CDD" id="cd00077">
    <property type="entry name" value="HDc"/>
    <property type="match status" value="1"/>
</dbReference>
<dbReference type="PANTHER" id="PTHR11373:SF4">
    <property type="entry name" value="DEOXYNUCLEOSIDE TRIPHOSPHATE TRIPHOSPHOHYDROLASE SAMHD1"/>
    <property type="match status" value="1"/>
</dbReference>
<protein>
    <recommendedName>
        <fullName evidence="1">HD/PDEase domain-containing protein</fullName>
    </recommendedName>
</protein>
<dbReference type="PANTHER" id="PTHR11373">
    <property type="entry name" value="DEOXYNUCLEOSIDE TRIPHOSPHATE TRIPHOSPHOHYDROLASE"/>
    <property type="match status" value="1"/>
</dbReference>